<comment type="subcellular location">
    <subcellularLocation>
        <location evidence="2">Membrane</location>
    </subcellularLocation>
    <subcellularLocation>
        <location evidence="1">Mitochondrion</location>
    </subcellularLocation>
</comment>
<feature type="non-terminal residue" evidence="8">
    <location>
        <position position="153"/>
    </location>
</feature>
<dbReference type="InterPro" id="IPR020728">
    <property type="entry name" value="Bcl2_BH3_motif_CS"/>
</dbReference>
<dbReference type="InterPro" id="IPR046371">
    <property type="entry name" value="Bcl-2_BH1-3"/>
</dbReference>
<dbReference type="PANTHER" id="PTHR11256">
    <property type="entry name" value="BCL-2 RELATED"/>
    <property type="match status" value="1"/>
</dbReference>
<dbReference type="Gene3D" id="1.10.437.10">
    <property type="entry name" value="Blc2-like"/>
    <property type="match status" value="1"/>
</dbReference>
<keyword evidence="5" id="KW-0496">Mitochondrion</keyword>
<keyword evidence="9" id="KW-1185">Reference proteome</keyword>
<dbReference type="SUPFAM" id="SSF56854">
    <property type="entry name" value="Bcl-2 inhibitors of programmed cell death"/>
    <property type="match status" value="1"/>
</dbReference>
<evidence type="ECO:0000313" key="8">
    <source>
        <dbReference type="EMBL" id="GCB79336.1"/>
    </source>
</evidence>
<gene>
    <name evidence="8" type="ORF">scyTo_0021284</name>
</gene>
<evidence type="ECO:0000256" key="5">
    <source>
        <dbReference type="ARBA" id="ARBA00023128"/>
    </source>
</evidence>
<keyword evidence="4" id="KW-0053">Apoptosis</keyword>
<keyword evidence="6" id="KW-0472">Membrane</keyword>
<evidence type="ECO:0000313" key="9">
    <source>
        <dbReference type="Proteomes" id="UP000288216"/>
    </source>
</evidence>
<name>A0A401Q1U9_SCYTO</name>
<evidence type="ECO:0000256" key="4">
    <source>
        <dbReference type="ARBA" id="ARBA00022703"/>
    </source>
</evidence>
<evidence type="ECO:0000256" key="6">
    <source>
        <dbReference type="ARBA" id="ARBA00023136"/>
    </source>
</evidence>
<comment type="caution">
    <text evidence="8">The sequence shown here is derived from an EMBL/GenBank/DDBJ whole genome shotgun (WGS) entry which is preliminary data.</text>
</comment>
<dbReference type="OrthoDB" id="6020735at2759"/>
<dbReference type="GO" id="GO:0051400">
    <property type="term" value="F:BH domain binding"/>
    <property type="evidence" value="ECO:0007669"/>
    <property type="project" value="TreeGrafter"/>
</dbReference>
<sequence length="153" mass="17228">VEQGKVEETEDLFQNYAYHRNQNEMEENAGNAVLVPTVPATTDLLQAGPSSAMEIGRQLATIGDELNHRKNREFQGMRAYLPLPSEHGYDSFSRVAERLNDNGINWGQTIALLNLSYKMVRGIMGCFGKVTKSVTKSLVKNQIAEWIVEQRGW</sequence>
<dbReference type="GO" id="GO:0005741">
    <property type="term" value="C:mitochondrial outer membrane"/>
    <property type="evidence" value="ECO:0007669"/>
    <property type="project" value="TreeGrafter"/>
</dbReference>
<dbReference type="EMBL" id="BFAA01018582">
    <property type="protein sequence ID" value="GCB79336.1"/>
    <property type="molecule type" value="Genomic_DNA"/>
</dbReference>
<accession>A0A401Q1U9</accession>
<dbReference type="AlphaFoldDB" id="A0A401Q1U9"/>
<dbReference type="SMART" id="SM00337">
    <property type="entry name" value="BCL"/>
    <property type="match status" value="1"/>
</dbReference>
<dbReference type="GO" id="GO:0042981">
    <property type="term" value="P:regulation of apoptotic process"/>
    <property type="evidence" value="ECO:0007669"/>
    <property type="project" value="InterPro"/>
</dbReference>
<evidence type="ECO:0000256" key="1">
    <source>
        <dbReference type="ARBA" id="ARBA00004173"/>
    </source>
</evidence>
<dbReference type="GO" id="GO:0097192">
    <property type="term" value="P:extrinsic apoptotic signaling pathway in absence of ligand"/>
    <property type="evidence" value="ECO:0007669"/>
    <property type="project" value="TreeGrafter"/>
</dbReference>
<evidence type="ECO:0000259" key="7">
    <source>
        <dbReference type="SMART" id="SM00337"/>
    </source>
</evidence>
<dbReference type="STRING" id="75743.A0A401Q1U9"/>
<feature type="domain" description="Bcl-2 Bcl-2 homology region 1-3" evidence="7">
    <location>
        <begin position="59"/>
        <end position="153"/>
    </location>
</feature>
<dbReference type="InterPro" id="IPR036834">
    <property type="entry name" value="Bcl-2-like_sf"/>
</dbReference>
<dbReference type="GO" id="GO:0008630">
    <property type="term" value="P:intrinsic apoptotic signaling pathway in response to DNA damage"/>
    <property type="evidence" value="ECO:0007669"/>
    <property type="project" value="TreeGrafter"/>
</dbReference>
<dbReference type="InterPro" id="IPR026298">
    <property type="entry name" value="Bcl-2_fam"/>
</dbReference>
<dbReference type="Pfam" id="PF00452">
    <property type="entry name" value="Bcl-2"/>
    <property type="match status" value="1"/>
</dbReference>
<dbReference type="PANTHER" id="PTHR11256:SF41">
    <property type="entry name" value="BCL-2 HOMOLOGOUS ANTAGONIST_KILLER"/>
    <property type="match status" value="1"/>
</dbReference>
<proteinExistence type="inferred from homology"/>
<protein>
    <recommendedName>
        <fullName evidence="7">Bcl-2 Bcl-2 homology region 1-3 domain-containing protein</fullName>
    </recommendedName>
</protein>
<evidence type="ECO:0000256" key="3">
    <source>
        <dbReference type="ARBA" id="ARBA00009458"/>
    </source>
</evidence>
<dbReference type="GO" id="GO:0015288">
    <property type="term" value="F:porin activity"/>
    <property type="evidence" value="ECO:0007669"/>
    <property type="project" value="TreeGrafter"/>
</dbReference>
<dbReference type="OMA" id="RISKWIA"/>
<dbReference type="PROSITE" id="PS01259">
    <property type="entry name" value="BH3"/>
    <property type="match status" value="1"/>
</dbReference>
<feature type="non-terminal residue" evidence="8">
    <location>
        <position position="1"/>
    </location>
</feature>
<dbReference type="InterPro" id="IPR002475">
    <property type="entry name" value="Bcl2-like"/>
</dbReference>
<dbReference type="GO" id="GO:0001836">
    <property type="term" value="P:release of cytochrome c from mitochondria"/>
    <property type="evidence" value="ECO:0007669"/>
    <property type="project" value="TreeGrafter"/>
</dbReference>
<comment type="similarity">
    <text evidence="3">Belongs to the Bcl-2 family.</text>
</comment>
<dbReference type="Proteomes" id="UP000288216">
    <property type="component" value="Unassembled WGS sequence"/>
</dbReference>
<dbReference type="PROSITE" id="PS50062">
    <property type="entry name" value="BCL2_FAMILY"/>
    <property type="match status" value="1"/>
</dbReference>
<organism evidence="8 9">
    <name type="scientific">Scyliorhinus torazame</name>
    <name type="common">Cloudy catshark</name>
    <name type="synonym">Catulus torazame</name>
    <dbReference type="NCBI Taxonomy" id="75743"/>
    <lineage>
        <taxon>Eukaryota</taxon>
        <taxon>Metazoa</taxon>
        <taxon>Chordata</taxon>
        <taxon>Craniata</taxon>
        <taxon>Vertebrata</taxon>
        <taxon>Chondrichthyes</taxon>
        <taxon>Elasmobranchii</taxon>
        <taxon>Galeomorphii</taxon>
        <taxon>Galeoidea</taxon>
        <taxon>Carcharhiniformes</taxon>
        <taxon>Scyliorhinidae</taxon>
        <taxon>Scyliorhinus</taxon>
    </lineage>
</organism>
<reference evidence="8 9" key="1">
    <citation type="journal article" date="2018" name="Nat. Ecol. Evol.">
        <title>Shark genomes provide insights into elasmobranch evolution and the origin of vertebrates.</title>
        <authorList>
            <person name="Hara Y"/>
            <person name="Yamaguchi K"/>
            <person name="Onimaru K"/>
            <person name="Kadota M"/>
            <person name="Koyanagi M"/>
            <person name="Keeley SD"/>
            <person name="Tatsumi K"/>
            <person name="Tanaka K"/>
            <person name="Motone F"/>
            <person name="Kageyama Y"/>
            <person name="Nozu R"/>
            <person name="Adachi N"/>
            <person name="Nishimura O"/>
            <person name="Nakagawa R"/>
            <person name="Tanegashima C"/>
            <person name="Kiyatake I"/>
            <person name="Matsumoto R"/>
            <person name="Murakumo K"/>
            <person name="Nishida K"/>
            <person name="Terakita A"/>
            <person name="Kuratani S"/>
            <person name="Sato K"/>
            <person name="Hyodo S Kuraku.S."/>
        </authorList>
    </citation>
    <scope>NUCLEOTIDE SEQUENCE [LARGE SCALE GENOMIC DNA]</scope>
</reference>
<evidence type="ECO:0000256" key="2">
    <source>
        <dbReference type="ARBA" id="ARBA00004370"/>
    </source>
</evidence>